<dbReference type="EMBL" id="JRAA01000002">
    <property type="protein sequence ID" value="KHF25251.1"/>
    <property type="molecule type" value="Genomic_DNA"/>
</dbReference>
<organism evidence="1 2">
    <name type="scientific">Solemya velum gill symbiont</name>
    <dbReference type="NCBI Taxonomy" id="2340"/>
    <lineage>
        <taxon>Bacteria</taxon>
        <taxon>Pseudomonadati</taxon>
        <taxon>Pseudomonadota</taxon>
        <taxon>Gammaproteobacteria</taxon>
        <taxon>sulfur-oxidizing symbionts</taxon>
    </lineage>
</organism>
<proteinExistence type="predicted"/>
<reference evidence="1 2" key="1">
    <citation type="journal article" date="2014" name="BMC Genomics">
        <title>The genome of the intracellular bacterium of the coastal bivalve, Solemya velum: a blueprint for thriving in and out of symbiosis.</title>
        <authorList>
            <person name="Dmytrenko O."/>
            <person name="Russell S.L."/>
            <person name="Loo W.T."/>
            <person name="Fontanez K.M."/>
            <person name="Liao L."/>
            <person name="Roeselers G."/>
            <person name="Sharma R."/>
            <person name="Stewart F.J."/>
            <person name="Newton I.L."/>
            <person name="Woyke T."/>
            <person name="Wu D."/>
            <person name="Lang J.M."/>
            <person name="Eisen J.A."/>
            <person name="Cavanaugh C.M."/>
        </authorList>
    </citation>
    <scope>NUCLEOTIDE SEQUENCE [LARGE SCALE GENOMIC DNA]</scope>
    <source>
        <strain evidence="1 2">WH</strain>
    </source>
</reference>
<sequence>MRKMIPDFFSLYALQGLVGMPIAWRQDVDDLFWSFVTDTGDSDDVRKKLVHTDL</sequence>
<protein>
    <submittedName>
        <fullName evidence="1">Uncharacterized protein</fullName>
    </submittedName>
</protein>
<gene>
    <name evidence="1" type="ORF">JV46_06060</name>
</gene>
<dbReference type="Proteomes" id="UP000030856">
    <property type="component" value="Unassembled WGS sequence"/>
</dbReference>
<accession>A0A0B0HCQ7</accession>
<name>A0A0B0HCQ7_SOVGS</name>
<dbReference type="AlphaFoldDB" id="A0A0B0HCQ7"/>
<keyword evidence="2" id="KW-1185">Reference proteome</keyword>
<comment type="caution">
    <text evidence="1">The sequence shown here is derived from an EMBL/GenBank/DDBJ whole genome shotgun (WGS) entry which is preliminary data.</text>
</comment>
<evidence type="ECO:0000313" key="1">
    <source>
        <dbReference type="EMBL" id="KHF25251.1"/>
    </source>
</evidence>
<evidence type="ECO:0000313" key="2">
    <source>
        <dbReference type="Proteomes" id="UP000030856"/>
    </source>
</evidence>